<feature type="chain" id="PRO_5045985219" description="Phage-related replication protein" evidence="1">
    <location>
        <begin position="27"/>
        <end position="248"/>
    </location>
</feature>
<dbReference type="PROSITE" id="PS51257">
    <property type="entry name" value="PROKAR_LIPOPROTEIN"/>
    <property type="match status" value="1"/>
</dbReference>
<gene>
    <name evidence="2" type="ORF">GCM10023196_069040</name>
</gene>
<dbReference type="InterPro" id="IPR008585">
    <property type="entry name" value="Gamma_PGA_hydro"/>
</dbReference>
<dbReference type="Gene3D" id="3.40.630.100">
    <property type="entry name" value="Poly-gamma-glutamate hydrolase, zinc-binding motif"/>
    <property type="match status" value="1"/>
</dbReference>
<accession>A0ABP8UK04</accession>
<dbReference type="RefSeq" id="WP_345436035.1">
    <property type="nucleotide sequence ID" value="NZ_BAABHK010000011.1"/>
</dbReference>
<dbReference type="Pfam" id="PF05908">
    <property type="entry name" value="Gamma_PGA_hydro"/>
    <property type="match status" value="1"/>
</dbReference>
<keyword evidence="1" id="KW-0732">Signal</keyword>
<sequence length="248" mass="26550">MKKTQLVLGTAGLLALTACGSGPAAAGKVAHAVPVAGTVQATADTYRNYADLARHEKEGRDYTRVQRTPRGAKVAQIAIHGGLIEAPTSQLADYAASYGHDAYYSFMGIKKSGNTKLHITSTHFDEPRAVKLVKASKYTVSWHAAKGDKAVTYVGGRDTALVNKIIKALKAKGFKTAVPASKIEGQNPKNICNRNQRGKGVQLEISAAQRKAFFKGGRLDRDWIANPAHRTQAFYAYVKAVDGVLAGL</sequence>
<evidence type="ECO:0000313" key="3">
    <source>
        <dbReference type="Proteomes" id="UP001501442"/>
    </source>
</evidence>
<protein>
    <recommendedName>
        <fullName evidence="4">Phage-related replication protein</fullName>
    </recommendedName>
</protein>
<organism evidence="2 3">
    <name type="scientific">Actinoallomurus vinaceus</name>
    <dbReference type="NCBI Taxonomy" id="1080074"/>
    <lineage>
        <taxon>Bacteria</taxon>
        <taxon>Bacillati</taxon>
        <taxon>Actinomycetota</taxon>
        <taxon>Actinomycetes</taxon>
        <taxon>Streptosporangiales</taxon>
        <taxon>Thermomonosporaceae</taxon>
        <taxon>Actinoallomurus</taxon>
    </lineage>
</organism>
<evidence type="ECO:0000256" key="1">
    <source>
        <dbReference type="SAM" id="SignalP"/>
    </source>
</evidence>
<feature type="signal peptide" evidence="1">
    <location>
        <begin position="1"/>
        <end position="26"/>
    </location>
</feature>
<proteinExistence type="predicted"/>
<dbReference type="InterPro" id="IPR038128">
    <property type="entry name" value="Gamma_PGA_hydro_sf"/>
</dbReference>
<dbReference type="EMBL" id="BAABHK010000011">
    <property type="protein sequence ID" value="GAA4633051.1"/>
    <property type="molecule type" value="Genomic_DNA"/>
</dbReference>
<evidence type="ECO:0000313" key="2">
    <source>
        <dbReference type="EMBL" id="GAA4633051.1"/>
    </source>
</evidence>
<keyword evidence="3" id="KW-1185">Reference proteome</keyword>
<name>A0ABP8UK04_9ACTN</name>
<dbReference type="Proteomes" id="UP001501442">
    <property type="component" value="Unassembled WGS sequence"/>
</dbReference>
<comment type="caution">
    <text evidence="2">The sequence shown here is derived from an EMBL/GenBank/DDBJ whole genome shotgun (WGS) entry which is preliminary data.</text>
</comment>
<evidence type="ECO:0008006" key="4">
    <source>
        <dbReference type="Google" id="ProtNLM"/>
    </source>
</evidence>
<reference evidence="3" key="1">
    <citation type="journal article" date="2019" name="Int. J. Syst. Evol. Microbiol.">
        <title>The Global Catalogue of Microorganisms (GCM) 10K type strain sequencing project: providing services to taxonomists for standard genome sequencing and annotation.</title>
        <authorList>
            <consortium name="The Broad Institute Genomics Platform"/>
            <consortium name="The Broad Institute Genome Sequencing Center for Infectious Disease"/>
            <person name="Wu L."/>
            <person name="Ma J."/>
        </authorList>
    </citation>
    <scope>NUCLEOTIDE SEQUENCE [LARGE SCALE GENOMIC DNA]</scope>
    <source>
        <strain evidence="3">JCM 17939</strain>
    </source>
</reference>